<feature type="compositionally biased region" description="Gly residues" evidence="1">
    <location>
        <begin position="150"/>
        <end position="170"/>
    </location>
</feature>
<evidence type="ECO:0000313" key="4">
    <source>
        <dbReference type="Proteomes" id="UP000053144"/>
    </source>
</evidence>
<evidence type="ECO:0000313" key="3">
    <source>
        <dbReference type="EMBL" id="KOM45780.1"/>
    </source>
</evidence>
<sequence>MRSLVSVDETRRTKRAACAIRCFATELSCLTKMNIAQVTACLPGSSLKNISQLHKLHSKPYGLPKSFGPCSCVLLTLRARQSFSLKCRLISQSRKPLHICLAGEQGMMGNDEENSPWKSIEKAIGKFKGQNSIEDVLRRQIEKGEYYDSGGDGGDKPPGGGGNSGSGGSSPDGSGDSEDESLAGMLEENLQVFLATLGFIFLYIYIITGEEITKLARDYIRYLFGGSQSVRLKNAMYQCGLIYNTLTAPKEEEDEDSEFWLEEAILNTPTWWHDPDDYREVLKNYLLSGSDEAMAMRDHLGLESDEHVRYYLESDYEDDDDDNDDDSNEKEDDNEINFP</sequence>
<evidence type="ECO:0000256" key="2">
    <source>
        <dbReference type="SAM" id="Phobius"/>
    </source>
</evidence>
<feature type="region of interest" description="Disordered" evidence="1">
    <location>
        <begin position="311"/>
        <end position="339"/>
    </location>
</feature>
<organism evidence="3 4">
    <name type="scientific">Phaseolus angularis</name>
    <name type="common">Azuki bean</name>
    <name type="synonym">Vigna angularis</name>
    <dbReference type="NCBI Taxonomy" id="3914"/>
    <lineage>
        <taxon>Eukaryota</taxon>
        <taxon>Viridiplantae</taxon>
        <taxon>Streptophyta</taxon>
        <taxon>Embryophyta</taxon>
        <taxon>Tracheophyta</taxon>
        <taxon>Spermatophyta</taxon>
        <taxon>Magnoliopsida</taxon>
        <taxon>eudicotyledons</taxon>
        <taxon>Gunneridae</taxon>
        <taxon>Pentapetalae</taxon>
        <taxon>rosids</taxon>
        <taxon>fabids</taxon>
        <taxon>Fabales</taxon>
        <taxon>Fabaceae</taxon>
        <taxon>Papilionoideae</taxon>
        <taxon>50 kb inversion clade</taxon>
        <taxon>NPAAA clade</taxon>
        <taxon>indigoferoid/millettioid clade</taxon>
        <taxon>Phaseoleae</taxon>
        <taxon>Vigna</taxon>
    </lineage>
</organism>
<accession>A0A0L9USC1</accession>
<dbReference type="Proteomes" id="UP000053144">
    <property type="component" value="Chromosome 6"/>
</dbReference>
<protein>
    <submittedName>
        <fullName evidence="3">Uncharacterized protein</fullName>
    </submittedName>
</protein>
<dbReference type="GO" id="GO:0009507">
    <property type="term" value="C:chloroplast"/>
    <property type="evidence" value="ECO:0007669"/>
    <property type="project" value="TreeGrafter"/>
</dbReference>
<feature type="transmembrane region" description="Helical" evidence="2">
    <location>
        <begin position="190"/>
        <end position="208"/>
    </location>
</feature>
<dbReference type="PANTHER" id="PTHR35483">
    <property type="entry name" value="NUCLEUSENVELOPE PROTEIN"/>
    <property type="match status" value="1"/>
</dbReference>
<gene>
    <name evidence="3" type="ORF">LR48_Vigan06g108600</name>
</gene>
<reference evidence="4" key="1">
    <citation type="journal article" date="2015" name="Proc. Natl. Acad. Sci. U.S.A.">
        <title>Genome sequencing of adzuki bean (Vigna angularis) provides insight into high starch and low fat accumulation and domestication.</title>
        <authorList>
            <person name="Yang K."/>
            <person name="Tian Z."/>
            <person name="Chen C."/>
            <person name="Luo L."/>
            <person name="Zhao B."/>
            <person name="Wang Z."/>
            <person name="Yu L."/>
            <person name="Li Y."/>
            <person name="Sun Y."/>
            <person name="Li W."/>
            <person name="Chen Y."/>
            <person name="Li Y."/>
            <person name="Zhang Y."/>
            <person name="Ai D."/>
            <person name="Zhao J."/>
            <person name="Shang C."/>
            <person name="Ma Y."/>
            <person name="Wu B."/>
            <person name="Wang M."/>
            <person name="Gao L."/>
            <person name="Sun D."/>
            <person name="Zhang P."/>
            <person name="Guo F."/>
            <person name="Wang W."/>
            <person name="Li Y."/>
            <person name="Wang J."/>
            <person name="Varshney R.K."/>
            <person name="Wang J."/>
            <person name="Ling H.Q."/>
            <person name="Wan P."/>
        </authorList>
    </citation>
    <scope>NUCLEOTIDE SEQUENCE</scope>
    <source>
        <strain evidence="4">cv. Jingnong 6</strain>
    </source>
</reference>
<dbReference type="AlphaFoldDB" id="A0A0L9USC1"/>
<keyword evidence="2" id="KW-0812">Transmembrane</keyword>
<keyword evidence="2" id="KW-1133">Transmembrane helix</keyword>
<dbReference type="EMBL" id="CM003376">
    <property type="protein sequence ID" value="KOM45780.1"/>
    <property type="molecule type" value="Genomic_DNA"/>
</dbReference>
<feature type="region of interest" description="Disordered" evidence="1">
    <location>
        <begin position="146"/>
        <end position="180"/>
    </location>
</feature>
<feature type="compositionally biased region" description="Acidic residues" evidence="1">
    <location>
        <begin position="314"/>
        <end position="339"/>
    </location>
</feature>
<keyword evidence="2" id="KW-0472">Membrane</keyword>
<dbReference type="STRING" id="3914.A0A0L9USC1"/>
<dbReference type="Gramene" id="KOM45780">
    <property type="protein sequence ID" value="KOM45780"/>
    <property type="gene ID" value="LR48_Vigan06g108600"/>
</dbReference>
<dbReference type="PANTHER" id="PTHR35483:SF1">
    <property type="entry name" value="GLYCINE-RICH PROTEIN-RELATED"/>
    <property type="match status" value="1"/>
</dbReference>
<dbReference type="OMA" id="LKNAMYQ"/>
<name>A0A0L9USC1_PHAAN</name>
<evidence type="ECO:0000256" key="1">
    <source>
        <dbReference type="SAM" id="MobiDB-lite"/>
    </source>
</evidence>
<proteinExistence type="predicted"/>